<reference evidence="1" key="1">
    <citation type="submission" date="2022-04" db="EMBL/GenBank/DDBJ databases">
        <title>Carnegiea gigantea Genome sequencing and assembly v2.</title>
        <authorList>
            <person name="Copetti D."/>
            <person name="Sanderson M.J."/>
            <person name="Burquez A."/>
            <person name="Wojciechowski M.F."/>
        </authorList>
    </citation>
    <scope>NUCLEOTIDE SEQUENCE</scope>
    <source>
        <strain evidence="1">SGP5-SGP5p</strain>
        <tissue evidence="1">Aerial part</tissue>
    </source>
</reference>
<proteinExistence type="predicted"/>
<comment type="caution">
    <text evidence="1">The sequence shown here is derived from an EMBL/GenBank/DDBJ whole genome shotgun (WGS) entry which is preliminary data.</text>
</comment>
<accession>A0A9Q1JRP1</accession>
<sequence>MVKFSGLGQAKPFQLKKARELISFGRGFRWHSSIINRLKETLIDDDKHLRIDIAYFISIHLSFISYHCEDNLVIEHCYPNQFNKQFNVHTDLDLDNLPNPKIMLYCHHVLTHYGTRSQSLFIPPIEDGPSRVKILGIDVVIPATPVSAATIQSAAPLP</sequence>
<dbReference type="EMBL" id="JAKOGI010000864">
    <property type="protein sequence ID" value="KAJ8429741.1"/>
    <property type="molecule type" value="Genomic_DNA"/>
</dbReference>
<dbReference type="Proteomes" id="UP001153076">
    <property type="component" value="Unassembled WGS sequence"/>
</dbReference>
<dbReference type="AlphaFoldDB" id="A0A9Q1JRP1"/>
<keyword evidence="2" id="KW-1185">Reference proteome</keyword>
<gene>
    <name evidence="1" type="ORF">Cgig2_023130</name>
</gene>
<name>A0A9Q1JRP1_9CARY</name>
<protein>
    <submittedName>
        <fullName evidence="1">Uncharacterized protein</fullName>
    </submittedName>
</protein>
<organism evidence="1 2">
    <name type="scientific">Carnegiea gigantea</name>
    <dbReference type="NCBI Taxonomy" id="171969"/>
    <lineage>
        <taxon>Eukaryota</taxon>
        <taxon>Viridiplantae</taxon>
        <taxon>Streptophyta</taxon>
        <taxon>Embryophyta</taxon>
        <taxon>Tracheophyta</taxon>
        <taxon>Spermatophyta</taxon>
        <taxon>Magnoliopsida</taxon>
        <taxon>eudicotyledons</taxon>
        <taxon>Gunneridae</taxon>
        <taxon>Pentapetalae</taxon>
        <taxon>Caryophyllales</taxon>
        <taxon>Cactineae</taxon>
        <taxon>Cactaceae</taxon>
        <taxon>Cactoideae</taxon>
        <taxon>Echinocereeae</taxon>
        <taxon>Carnegiea</taxon>
    </lineage>
</organism>
<evidence type="ECO:0000313" key="2">
    <source>
        <dbReference type="Proteomes" id="UP001153076"/>
    </source>
</evidence>
<evidence type="ECO:0000313" key="1">
    <source>
        <dbReference type="EMBL" id="KAJ8429741.1"/>
    </source>
</evidence>